<proteinExistence type="predicted"/>
<dbReference type="OrthoDB" id="5990695at2759"/>
<feature type="region of interest" description="Disordered" evidence="1">
    <location>
        <begin position="973"/>
        <end position="995"/>
    </location>
</feature>
<evidence type="ECO:0000313" key="3">
    <source>
        <dbReference type="RefSeq" id="XP_031572308.1"/>
    </source>
</evidence>
<dbReference type="GeneID" id="116306396"/>
<feature type="region of interest" description="Disordered" evidence="1">
    <location>
        <begin position="274"/>
        <end position="302"/>
    </location>
</feature>
<evidence type="ECO:0000313" key="2">
    <source>
        <dbReference type="Proteomes" id="UP000515163"/>
    </source>
</evidence>
<dbReference type="KEGG" id="aten:116306396"/>
<feature type="region of interest" description="Disordered" evidence="1">
    <location>
        <begin position="384"/>
        <end position="404"/>
    </location>
</feature>
<keyword evidence="2" id="KW-1185">Reference proteome</keyword>
<dbReference type="Proteomes" id="UP000515163">
    <property type="component" value="Unplaced"/>
</dbReference>
<feature type="compositionally biased region" description="Low complexity" evidence="1">
    <location>
        <begin position="283"/>
        <end position="300"/>
    </location>
</feature>
<feature type="region of interest" description="Disordered" evidence="1">
    <location>
        <begin position="894"/>
        <end position="929"/>
    </location>
</feature>
<organism evidence="2 3">
    <name type="scientific">Actinia tenebrosa</name>
    <name type="common">Australian red waratah sea anemone</name>
    <dbReference type="NCBI Taxonomy" id="6105"/>
    <lineage>
        <taxon>Eukaryota</taxon>
        <taxon>Metazoa</taxon>
        <taxon>Cnidaria</taxon>
        <taxon>Anthozoa</taxon>
        <taxon>Hexacorallia</taxon>
        <taxon>Actiniaria</taxon>
        <taxon>Actiniidae</taxon>
        <taxon>Actinia</taxon>
    </lineage>
</organism>
<reference evidence="3" key="1">
    <citation type="submission" date="2025-08" db="UniProtKB">
        <authorList>
            <consortium name="RefSeq"/>
        </authorList>
    </citation>
    <scope>IDENTIFICATION</scope>
    <source>
        <tissue evidence="3">Tentacle</tissue>
    </source>
</reference>
<protein>
    <submittedName>
        <fullName evidence="3">Uncharacterized protein LOC116306396</fullName>
    </submittedName>
</protein>
<sequence length="1054" mass="118422">MADEEELESCSYLSFAERYQADLELIYQKYEQIEDGCVESQEILLSDLGNRGNVEYDWLEDLLNDESDQKQIGAADDSDGVCDESDDEGCESDSSGHTTSGELSSHNKAPHQNLAKAKLHKDVQNCEINDKSKPMQFVQPLSSTLVSDSTGISEIKMDPILSPVELQLNNDFKESAGLKNEMLDQGPGYPFTPGIMNENILTSTKLESSPNLPTIRHKVPPAITSHETEEHVTPDIINENPSSEGLSSFAQAVLNSRNKIANVLFKAVMNFQKGNSSKDSDYDSLSTDTTSSSSTVQSNSKESLFLPDKLLKEFSNRLTAEIMSNGNNSSCLNEPNHSLGDSSSLTRRNQSLQKTKMVIGPNAIASNKNRTVSLLTGRRTIRFNPSLPGLRKQMSSTPQSDDKKSVYIPLSMNTKTVDQHGRLKSSLSTKAVFKISPVQSTLPTTLAPKNAICFKQSASEQTTARNSPLKLLQRQQTPVVSKLPQVQNQRPSMNQGDRLQLVKKSDNFSKPVIKLQESGRPCVAISRRRSVPLTNCLPVTHSEILRHSTNLSDFQRYMQHHGKIPEALPRSSLPGQDRRGNSQSTPMARDREEYYDHRKWGTLKVHPEFHKNLNNHLPGQDGTKVSRLVPGQNLLGSSRKRSFDSALFCANEKTSPKRTCLRTNDDKKSSVEKDLFALKLGAGKEIIVGSAIHNERQKKHQEIVNIPEMFDDIEVRNGNREFGNSSWKEDKSQESNCMRDFVETRPRKHSQKLFTDGTRSPYSLVKPVNPCDNMKKPLKRSNDGYTKDACRESFLKDTATLDGGYQKSHGSLVRTGEGVDSPSYRDRGKQQLIRGNTLEEFKKLSPGSRIRKDTDSTARTAYFSSEKMRRSSCSRTSQEDRICYKDYRSRYESATEESCSRRRHTTTRNPSPERQFFSDRDSRTSLEMEDQNYRNSNRKKYSIHRERHSPCSTSHEKLTSRMNLAKVTVEKTPNGEIPFPRRKRDQESKDNNQGVGGEICLNETFKIDKTSRVSKSYDSCTSSRCTKFFCLNCGNFPSIIQDSSISSAGSFIGD</sequence>
<feature type="compositionally biased region" description="Polar residues" evidence="1">
    <location>
        <begin position="97"/>
        <end position="107"/>
    </location>
</feature>
<feature type="compositionally biased region" description="Acidic residues" evidence="1">
    <location>
        <begin position="76"/>
        <end position="91"/>
    </location>
</feature>
<feature type="region of interest" description="Disordered" evidence="1">
    <location>
        <begin position="805"/>
        <end position="828"/>
    </location>
</feature>
<name>A0A6P8J2L4_ACTTE</name>
<gene>
    <name evidence="3" type="primary">LOC116306396</name>
</gene>
<evidence type="ECO:0000256" key="1">
    <source>
        <dbReference type="SAM" id="MobiDB-lite"/>
    </source>
</evidence>
<feature type="region of interest" description="Disordered" evidence="1">
    <location>
        <begin position="564"/>
        <end position="591"/>
    </location>
</feature>
<dbReference type="InParanoid" id="A0A6P8J2L4"/>
<feature type="compositionally biased region" description="Basic and acidic residues" evidence="1">
    <location>
        <begin position="916"/>
        <end position="926"/>
    </location>
</feature>
<feature type="region of interest" description="Disordered" evidence="1">
    <location>
        <begin position="847"/>
        <end position="875"/>
    </location>
</feature>
<feature type="region of interest" description="Disordered" evidence="1">
    <location>
        <begin position="72"/>
        <end position="109"/>
    </location>
</feature>
<dbReference type="AlphaFoldDB" id="A0A6P8J2L4"/>
<dbReference type="RefSeq" id="XP_031572308.1">
    <property type="nucleotide sequence ID" value="XM_031716448.1"/>
</dbReference>
<accession>A0A6P8J2L4</accession>